<evidence type="ECO:0000313" key="4">
    <source>
        <dbReference type="Proteomes" id="UP001372834"/>
    </source>
</evidence>
<evidence type="ECO:0000259" key="2">
    <source>
        <dbReference type="Pfam" id="PF15072"/>
    </source>
</evidence>
<accession>A0AAN8PU32</accession>
<dbReference type="EMBL" id="JAWJWE010000039">
    <property type="protein sequence ID" value="KAK6620698.1"/>
    <property type="molecule type" value="Genomic_DNA"/>
</dbReference>
<evidence type="ECO:0000256" key="1">
    <source>
        <dbReference type="SAM" id="MobiDB-lite"/>
    </source>
</evidence>
<feature type="domain" description="Homologous recombination OB-fold protein OB-fold" evidence="2">
    <location>
        <begin position="115"/>
        <end position="196"/>
    </location>
</feature>
<evidence type="ECO:0000313" key="3">
    <source>
        <dbReference type="EMBL" id="KAK6620698.1"/>
    </source>
</evidence>
<feature type="compositionally biased region" description="Basic and acidic residues" evidence="1">
    <location>
        <begin position="318"/>
        <end position="335"/>
    </location>
</feature>
<dbReference type="InterPro" id="IPR058570">
    <property type="entry name" value="HROB_OB"/>
</dbReference>
<reference evidence="3 4" key="1">
    <citation type="submission" date="2023-10" db="EMBL/GenBank/DDBJ databases">
        <title>Genomes of two closely related lineages of the louse Polyplax serrata with different host specificities.</title>
        <authorList>
            <person name="Martinu J."/>
            <person name="Tarabai H."/>
            <person name="Stefka J."/>
            <person name="Hypsa V."/>
        </authorList>
    </citation>
    <scope>NUCLEOTIDE SEQUENCE [LARGE SCALE GENOMIC DNA]</scope>
    <source>
        <strain evidence="3">HR10_N</strain>
    </source>
</reference>
<organism evidence="3 4">
    <name type="scientific">Polyplax serrata</name>
    <name type="common">Common mouse louse</name>
    <dbReference type="NCBI Taxonomy" id="468196"/>
    <lineage>
        <taxon>Eukaryota</taxon>
        <taxon>Metazoa</taxon>
        <taxon>Ecdysozoa</taxon>
        <taxon>Arthropoda</taxon>
        <taxon>Hexapoda</taxon>
        <taxon>Insecta</taxon>
        <taxon>Pterygota</taxon>
        <taxon>Neoptera</taxon>
        <taxon>Paraneoptera</taxon>
        <taxon>Psocodea</taxon>
        <taxon>Troctomorpha</taxon>
        <taxon>Phthiraptera</taxon>
        <taxon>Anoplura</taxon>
        <taxon>Polyplacidae</taxon>
        <taxon>Polyplax</taxon>
    </lineage>
</organism>
<proteinExistence type="predicted"/>
<dbReference type="GO" id="GO:0000725">
    <property type="term" value="P:recombinational repair"/>
    <property type="evidence" value="ECO:0007669"/>
    <property type="project" value="InterPro"/>
</dbReference>
<feature type="region of interest" description="Disordered" evidence="1">
    <location>
        <begin position="235"/>
        <end position="263"/>
    </location>
</feature>
<dbReference type="Pfam" id="PF15072">
    <property type="entry name" value="HROB"/>
    <property type="match status" value="1"/>
</dbReference>
<sequence length="357" mass="40015">MIMAGSQEYSPPQKKNRTSIAYKPFIRKFPGPAGLSPDLAQEGSESVISNNKGPTKTNNQSVLSGAPHTNLVFSKPCYQRLVEDFHLSEETNPLNQISLHIISKMFSRKAIRDLRVPFLGLLVSSVSADHGVSLKLMDTTFEVNSVVHQEVWDEIGENLEVNSAIALMQVPVITSYTTHPPISLFISRKNILRLYKDVQDDQTEVKIFNRTPQIELRENCAEFIARIGMNMPTKTREIRPELPSVSNCKSITGDEPSKTTFEWNPDDFLADLDFADDFGEMKGPQQKKDSPWPSELLKPRPPSAHNDEGNKSDSGFVDDGRREGTPHGGRNEREQLSQTEKLMVQEVLSGIEFGDFV</sequence>
<name>A0AAN8PU32_POLSC</name>
<comment type="caution">
    <text evidence="3">The sequence shown here is derived from an EMBL/GenBank/DDBJ whole genome shotgun (WGS) entry which is preliminary data.</text>
</comment>
<gene>
    <name evidence="3" type="ORF">RUM43_010993</name>
</gene>
<dbReference type="AlphaFoldDB" id="A0AAN8PU32"/>
<feature type="region of interest" description="Disordered" evidence="1">
    <location>
        <begin position="279"/>
        <end position="341"/>
    </location>
</feature>
<dbReference type="Proteomes" id="UP001372834">
    <property type="component" value="Unassembled WGS sequence"/>
</dbReference>
<protein>
    <recommendedName>
        <fullName evidence="2">Homologous recombination OB-fold protein OB-fold domain-containing protein</fullName>
    </recommendedName>
</protein>